<dbReference type="GO" id="GO:0004867">
    <property type="term" value="F:serine-type endopeptidase inhibitor activity"/>
    <property type="evidence" value="ECO:0007669"/>
    <property type="project" value="InterPro"/>
</dbReference>
<reference evidence="1 3" key="1">
    <citation type="submission" date="2014-04" db="EMBL/GenBank/DDBJ databases">
        <authorList>
            <consortium name="DOE Joint Genome Institute"/>
            <person name="Kuo A."/>
            <person name="Kohler A."/>
            <person name="Costa M.D."/>
            <person name="Nagy L.G."/>
            <person name="Floudas D."/>
            <person name="Copeland A."/>
            <person name="Barry K.W."/>
            <person name="Cichocki N."/>
            <person name="Veneault-Fourrey C."/>
            <person name="LaButti K."/>
            <person name="Lindquist E.A."/>
            <person name="Lipzen A."/>
            <person name="Lundell T."/>
            <person name="Morin E."/>
            <person name="Murat C."/>
            <person name="Sun H."/>
            <person name="Tunlid A."/>
            <person name="Henrissat B."/>
            <person name="Grigoriev I.V."/>
            <person name="Hibbett D.S."/>
            <person name="Martin F."/>
            <person name="Nordberg H.P."/>
            <person name="Cantor M.N."/>
            <person name="Hua S.X."/>
        </authorList>
    </citation>
    <scope>NUCLEOTIDE SEQUENCE [LARGE SCALE GENOMIC DNA]</scope>
    <source>
        <strain evidence="1 3">441</strain>
    </source>
</reference>
<name>A0A0C9Y5K6_9AGAM</name>
<reference evidence="3" key="2">
    <citation type="submission" date="2015-01" db="EMBL/GenBank/DDBJ databases">
        <title>Evolutionary Origins and Diversification of the Mycorrhizal Mutualists.</title>
        <authorList>
            <consortium name="DOE Joint Genome Institute"/>
            <consortium name="Mycorrhizal Genomics Consortium"/>
            <person name="Kohler A."/>
            <person name="Kuo A."/>
            <person name="Nagy L.G."/>
            <person name="Floudas D."/>
            <person name="Copeland A."/>
            <person name="Barry K.W."/>
            <person name="Cichocki N."/>
            <person name="Veneault-Fourrey C."/>
            <person name="LaButti K."/>
            <person name="Lindquist E.A."/>
            <person name="Lipzen A."/>
            <person name="Lundell T."/>
            <person name="Morin E."/>
            <person name="Murat C."/>
            <person name="Riley R."/>
            <person name="Ohm R."/>
            <person name="Sun H."/>
            <person name="Tunlid A."/>
            <person name="Henrissat B."/>
            <person name="Grigoriev I.V."/>
            <person name="Hibbett D.S."/>
            <person name="Martin F."/>
        </authorList>
    </citation>
    <scope>NUCLEOTIDE SEQUENCE [LARGE SCALE GENOMIC DNA]</scope>
    <source>
        <strain evidence="3">441</strain>
    </source>
</reference>
<keyword evidence="3" id="KW-1185">Reference proteome</keyword>
<evidence type="ECO:0000313" key="3">
    <source>
        <dbReference type="Proteomes" id="UP000054018"/>
    </source>
</evidence>
<dbReference type="InterPro" id="IPR031755">
    <property type="entry name" value="Inhibitor_I66"/>
</dbReference>
<dbReference type="HOGENOM" id="CLU_118219_0_0_1"/>
<dbReference type="Pfam" id="PF16850">
    <property type="entry name" value="Inhibitor_I66"/>
    <property type="match status" value="1"/>
</dbReference>
<dbReference type="AlphaFoldDB" id="A0A0C9Y5K6"/>
<accession>A0A0C9Y5K6</accession>
<reference evidence="1" key="3">
    <citation type="submission" date="2015-02" db="EMBL/GenBank/DDBJ databases">
        <title>Evolutionary Origins and Diversification of the Mycorrhizal Mutualists.</title>
        <authorList>
            <consortium name="DOE Joint Genome Institute"/>
            <consortium name="Mycorrhizal Genomics Consortium"/>
            <person name="Kohler A."/>
            <person name="Kuo A."/>
            <person name="Nagy L.G."/>
            <person name="Floudas D."/>
            <person name="Copeland A."/>
            <person name="Barry K.W."/>
            <person name="Cichocki N."/>
            <person name="Veneault-Fourrey C."/>
            <person name="LaButti K."/>
            <person name="Lindquist E.A."/>
            <person name="Lipzen A."/>
            <person name="Lundell T."/>
            <person name="Morin E."/>
            <person name="Murat C."/>
            <person name="Riley R."/>
            <person name="Ohm R."/>
            <person name="Sun H."/>
            <person name="Tunlid A."/>
            <person name="Henrissat B."/>
            <person name="Grigoriev I.V."/>
            <person name="Hibbett D.S."/>
            <person name="Martin F."/>
        </authorList>
    </citation>
    <scope>NUCLEOTIDE SEQUENCE</scope>
    <source>
        <strain evidence="1 3">441</strain>
    </source>
</reference>
<sequence length="148" mass="16589">MSSVKLPDGEYTIRTLDGRVLAYPFIVKPDLGDIIVPPPPKPVYALPSTLQPERFLVTLMDPERCLYQISALVDDGGRLVEWIVTPQRWVLTFVPGQDAYLAQTESLGSGWAAPKEGEFGQVRVNPVPWNGQTDPAYPVEFLFRFTRV</sequence>
<dbReference type="EMBL" id="KN834097">
    <property type="protein sequence ID" value="KIK12286.1"/>
    <property type="molecule type" value="Genomic_DNA"/>
</dbReference>
<gene>
    <name evidence="2" type="ORF">PISMIDRAFT_18237</name>
    <name evidence="1" type="ORF">PISMIDRAFT_18837</name>
</gene>
<dbReference type="Proteomes" id="UP000054018">
    <property type="component" value="Unassembled WGS sequence"/>
</dbReference>
<dbReference type="Gene3D" id="2.80.10.50">
    <property type="match status" value="1"/>
</dbReference>
<organism evidence="1 3">
    <name type="scientific">Pisolithus microcarpus 441</name>
    <dbReference type="NCBI Taxonomy" id="765257"/>
    <lineage>
        <taxon>Eukaryota</taxon>
        <taxon>Fungi</taxon>
        <taxon>Dikarya</taxon>
        <taxon>Basidiomycota</taxon>
        <taxon>Agaricomycotina</taxon>
        <taxon>Agaricomycetes</taxon>
        <taxon>Agaricomycetidae</taxon>
        <taxon>Boletales</taxon>
        <taxon>Sclerodermatineae</taxon>
        <taxon>Pisolithaceae</taxon>
        <taxon>Pisolithus</taxon>
    </lineage>
</organism>
<protein>
    <submittedName>
        <fullName evidence="1">Unplaced genomic scaffold scaffold_413, whole genome shotgun sequence</fullName>
    </submittedName>
</protein>
<evidence type="ECO:0000313" key="1">
    <source>
        <dbReference type="EMBL" id="KIK12286.1"/>
    </source>
</evidence>
<dbReference type="OrthoDB" id="2625743at2759"/>
<proteinExistence type="predicted"/>
<dbReference type="EMBL" id="KN834021">
    <property type="protein sequence ID" value="KIK13098.1"/>
    <property type="molecule type" value="Genomic_DNA"/>
</dbReference>
<evidence type="ECO:0000313" key="2">
    <source>
        <dbReference type="EMBL" id="KIK13098.1"/>
    </source>
</evidence>